<dbReference type="InterPro" id="IPR024520">
    <property type="entry name" value="DUF3558"/>
</dbReference>
<gene>
    <name evidence="3" type="ORF">CLV71_12289</name>
</gene>
<dbReference type="AlphaFoldDB" id="A0A4R7UVF9"/>
<feature type="region of interest" description="Disordered" evidence="1">
    <location>
        <begin position="16"/>
        <end position="50"/>
    </location>
</feature>
<keyword evidence="4" id="KW-1185">Reference proteome</keyword>
<dbReference type="Proteomes" id="UP000294927">
    <property type="component" value="Unassembled WGS sequence"/>
</dbReference>
<dbReference type="OrthoDB" id="3698195at2"/>
<evidence type="ECO:0000256" key="1">
    <source>
        <dbReference type="SAM" id="MobiDB-lite"/>
    </source>
</evidence>
<name>A0A4R7UVF9_9PSEU</name>
<feature type="compositionally biased region" description="Acidic residues" evidence="1">
    <location>
        <begin position="37"/>
        <end position="47"/>
    </location>
</feature>
<accession>A0A4R7UVF9</accession>
<dbReference type="RefSeq" id="WP_133908131.1">
    <property type="nucleotide sequence ID" value="NZ_SOCP01000022.1"/>
</dbReference>
<comment type="caution">
    <text evidence="3">The sequence shown here is derived from an EMBL/GenBank/DDBJ whole genome shotgun (WGS) entry which is preliminary data.</text>
</comment>
<sequence length="183" mass="18942">MAAAVGLAVLTVLSACDSATAGQPEPKETTSRSAPESTEEPTSETEAPDYSLARLCELLSPEEAEQLGGSAEGKKTNSVSDGHAVCQWSDKITLVVGSQNDMTTASAETGPGITLTRTTIDGLTAVQQVKTEPVTVCQVMVELPSGKLFTSAVSVLSAGEGQYDPCQVATQASNLIIPRVKDQ</sequence>
<reference evidence="3 4" key="1">
    <citation type="submission" date="2019-03" db="EMBL/GenBank/DDBJ databases">
        <title>Genomic Encyclopedia of Archaeal and Bacterial Type Strains, Phase II (KMG-II): from individual species to whole genera.</title>
        <authorList>
            <person name="Goeker M."/>
        </authorList>
    </citation>
    <scope>NUCLEOTIDE SEQUENCE [LARGE SCALE GENOMIC DNA]</scope>
    <source>
        <strain evidence="3 4">DSM 45499</strain>
    </source>
</reference>
<evidence type="ECO:0000313" key="4">
    <source>
        <dbReference type="Proteomes" id="UP000294927"/>
    </source>
</evidence>
<dbReference type="Pfam" id="PF12079">
    <property type="entry name" value="DUF3558"/>
    <property type="match status" value="1"/>
</dbReference>
<feature type="chain" id="PRO_5020385178" evidence="2">
    <location>
        <begin position="22"/>
        <end position="183"/>
    </location>
</feature>
<protein>
    <submittedName>
        <fullName evidence="3">Uncharacterized protein DUF3558</fullName>
    </submittedName>
</protein>
<evidence type="ECO:0000256" key="2">
    <source>
        <dbReference type="SAM" id="SignalP"/>
    </source>
</evidence>
<feature type="signal peptide" evidence="2">
    <location>
        <begin position="1"/>
        <end position="21"/>
    </location>
</feature>
<proteinExistence type="predicted"/>
<organism evidence="3 4">
    <name type="scientific">Actinophytocola oryzae</name>
    <dbReference type="NCBI Taxonomy" id="502181"/>
    <lineage>
        <taxon>Bacteria</taxon>
        <taxon>Bacillati</taxon>
        <taxon>Actinomycetota</taxon>
        <taxon>Actinomycetes</taxon>
        <taxon>Pseudonocardiales</taxon>
        <taxon>Pseudonocardiaceae</taxon>
    </lineage>
</organism>
<keyword evidence="2" id="KW-0732">Signal</keyword>
<evidence type="ECO:0000313" key="3">
    <source>
        <dbReference type="EMBL" id="TDV40699.1"/>
    </source>
</evidence>
<dbReference type="EMBL" id="SOCP01000022">
    <property type="protein sequence ID" value="TDV40699.1"/>
    <property type="molecule type" value="Genomic_DNA"/>
</dbReference>